<dbReference type="InterPro" id="IPR011013">
    <property type="entry name" value="Gal_mutarotase_sf_dom"/>
</dbReference>
<reference evidence="7" key="1">
    <citation type="submission" date="2016-10" db="EMBL/GenBank/DDBJ databases">
        <title>Comparative genomics uncovers the prolific and rare metabolic potential of the cyanobacterial genus Moorea.</title>
        <authorList>
            <person name="Leao T."/>
            <person name="Castelao G."/>
            <person name="Korobeynikov A."/>
            <person name="Monroe E.A."/>
            <person name="Podell S."/>
            <person name="Glukhov E."/>
            <person name="Allen E."/>
            <person name="Gerwick W.H."/>
            <person name="Gerwick L."/>
        </authorList>
    </citation>
    <scope>NUCLEOTIDE SEQUENCE [LARGE SCALE GENOMIC DNA]</scope>
    <source>
        <strain evidence="7">PAL-8-15-08-1</strain>
    </source>
</reference>
<dbReference type="SUPFAM" id="SSF88688">
    <property type="entry name" value="Families 57/38 glycoside transferase middle domain"/>
    <property type="match status" value="1"/>
</dbReference>
<dbReference type="InterPro" id="IPR011682">
    <property type="entry name" value="Glyco_hydro_38_C"/>
</dbReference>
<dbReference type="PANTHER" id="PTHR46017">
    <property type="entry name" value="ALPHA-MANNOSIDASE 2C1"/>
    <property type="match status" value="1"/>
</dbReference>
<dbReference type="Pfam" id="PF01074">
    <property type="entry name" value="Glyco_hydro_38N"/>
    <property type="match status" value="1"/>
</dbReference>
<keyword evidence="2" id="KW-0479">Metal-binding</keyword>
<dbReference type="InterPro" id="IPR037094">
    <property type="entry name" value="Glyco_hydro_38_cen_sf"/>
</dbReference>
<evidence type="ECO:0000256" key="4">
    <source>
        <dbReference type="ARBA" id="ARBA00023295"/>
    </source>
</evidence>
<keyword evidence="3" id="KW-0378">Hydrolase</keyword>
<dbReference type="InterPro" id="IPR011330">
    <property type="entry name" value="Glyco_hydro/deAcase_b/a-brl"/>
</dbReference>
<dbReference type="Pfam" id="PF07748">
    <property type="entry name" value="Glyco_hydro_38C"/>
    <property type="match status" value="1"/>
</dbReference>
<dbReference type="KEGG" id="mpro:BJP34_18660"/>
<organism evidence="6 7">
    <name type="scientific">Moorena producens PAL-8-15-08-1</name>
    <dbReference type="NCBI Taxonomy" id="1458985"/>
    <lineage>
        <taxon>Bacteria</taxon>
        <taxon>Bacillati</taxon>
        <taxon>Cyanobacteriota</taxon>
        <taxon>Cyanophyceae</taxon>
        <taxon>Coleofasciculales</taxon>
        <taxon>Coleofasciculaceae</taxon>
        <taxon>Moorena</taxon>
    </lineage>
</organism>
<dbReference type="GO" id="GO:0046872">
    <property type="term" value="F:metal ion binding"/>
    <property type="evidence" value="ECO:0007669"/>
    <property type="project" value="UniProtKB-KW"/>
</dbReference>
<dbReference type="FunFam" id="1.20.1270.50:FF:000004">
    <property type="entry name" value="alpha-mannosidase 2C1 isoform X1"/>
    <property type="match status" value="1"/>
</dbReference>
<dbReference type="Gene3D" id="1.20.1270.50">
    <property type="entry name" value="Glycoside hydrolase family 38, central domain"/>
    <property type="match status" value="1"/>
</dbReference>
<evidence type="ECO:0000256" key="2">
    <source>
        <dbReference type="ARBA" id="ARBA00022723"/>
    </source>
</evidence>
<gene>
    <name evidence="6" type="ORF">BJP34_18660</name>
</gene>
<evidence type="ECO:0000256" key="3">
    <source>
        <dbReference type="ARBA" id="ARBA00022801"/>
    </source>
</evidence>
<dbReference type="SUPFAM" id="SSF74650">
    <property type="entry name" value="Galactose mutarotase-like"/>
    <property type="match status" value="1"/>
</dbReference>
<dbReference type="PANTHER" id="PTHR46017:SF1">
    <property type="entry name" value="ALPHA-MANNOSIDASE 2C1"/>
    <property type="match status" value="1"/>
</dbReference>
<evidence type="ECO:0000259" key="5">
    <source>
        <dbReference type="SMART" id="SM00872"/>
    </source>
</evidence>
<proteinExistence type="inferred from homology"/>
<dbReference type="InterPro" id="IPR000602">
    <property type="entry name" value="Glyco_hydro_38_N"/>
</dbReference>
<dbReference type="RefSeq" id="WP_070393638.1">
    <property type="nucleotide sequence ID" value="NZ_CP017599.1"/>
</dbReference>
<protein>
    <submittedName>
        <fullName evidence="6">Alpha-mannosidase</fullName>
    </submittedName>
</protein>
<dbReference type="CDD" id="cd10789">
    <property type="entry name" value="GH38N_AMII_ER_cytosolic"/>
    <property type="match status" value="1"/>
</dbReference>
<dbReference type="InterPro" id="IPR027291">
    <property type="entry name" value="Glyco_hydro_38_N_sf"/>
</dbReference>
<dbReference type="InterPro" id="IPR028995">
    <property type="entry name" value="Glyco_hydro_57/38_cen_sf"/>
</dbReference>
<sequence>MDQIKIIDGINDAIAKLRALTQTNVQQGWRYCNGDIPYPVATQPQTWEKWSIAQRNEKDYITWSAGRQVIWLSQRFLVPQDLQRYPLSGLGLRLVLTWWAESAQIFVNGQLLQEGDLFDSSTRMLLNSTVVPGQEFAVALRLVSPGHDIGGLMRSQILYEATNDDIDPGFVADELTILQNYSASFDPEQLATLAKAVAEIDWEMVSQRTEFMRSLTELRQQLSTIENSNFRIQNSQNSIQMLGHAHLDLAWLWPVSETWDVAVRTFESVLKLQQEFPDFTFCHTTPALYAWIEQHRPDLFKAIKQQVAAGRWEIVGGMWVEPELNLIDGESIVRQILYAQRYVQKTFGQLTTVAWVTDSFGFCWQLPQLLKQGGIDYFVTQKLQWNDTTKFPYGAFWWQSPDGSQIFSLMSPPNVAGVMDTNPITMASYAIDWEIQTSLKDAFWLPGVGDHGGGPTRDMLQVARRWQKSPFFPKLEFTTASDYLFKVSRLFAKRGLLAKVSRLFAKRGLLAKVSRLFAKRGLLAKVAGGIENLSVGSLGEEEIRTEDSGGGKGQSQTTKEIPVWNDELYLEFHRGCYTTHADQKRYLRRCEGLLYQAELFAALKTIATGQAYPKTELEEAWKKVLFNQFHDILPGTSIPEVFVDANQAWQEVEEVTGEILEESLNAIASKITLPPPPKPNAQAIIVFNPLNWQRSEVIAISLAISLPVSIPVGSIEWEVYDCFGEKIVSQVSHDQAQQIQNHDNNNHNLSYSQIELLFLASNIPSVGYRVFWLCSNTEHLKLELRPSNRFPIPHSRFPTPDSRLPTPDSRFPIPDSQLPIEDFVLENQYLRVVVDRETGELSSVFDQVNQREVLSGRGNQLQAFEDSGQYWDAWNIDPNYADHPLPSTELIGIEWIETGVLRQRLRVVRRLMRSQFCQDYILSAESPVVKIATTVDWQERHVLVKAAFPLAIDADYVSYEMPCGVIQRSTRPQTPAEQAKWEVPALRWADLSDETYGVSLLNDCKYGYDAQASQLRLTLLRSPTWPDPETDQGIHQFTYALYPHQGSWRSADTVKLAYQLNLAFLSSLWSPANSSVVSNNVSNNSRPSLPSTGQLLNLSAKTLILMTLKQSEDIPEQWILRCYESHGESANLSLVSDLGLKVVHPVDLLERPISVSEPSPDEKVVKIEPWKITSLAVKSII</sequence>
<dbReference type="AlphaFoldDB" id="A0A1D8TU66"/>
<dbReference type="InterPro" id="IPR041147">
    <property type="entry name" value="GH38_C"/>
</dbReference>
<dbReference type="SUPFAM" id="SSF88713">
    <property type="entry name" value="Glycoside hydrolase/deacetylase"/>
    <property type="match status" value="1"/>
</dbReference>
<dbReference type="GO" id="GO:0030246">
    <property type="term" value="F:carbohydrate binding"/>
    <property type="evidence" value="ECO:0007669"/>
    <property type="project" value="InterPro"/>
</dbReference>
<dbReference type="GO" id="GO:0006013">
    <property type="term" value="P:mannose metabolic process"/>
    <property type="evidence" value="ECO:0007669"/>
    <property type="project" value="InterPro"/>
</dbReference>
<dbReference type="Gene3D" id="2.70.98.30">
    <property type="entry name" value="Golgi alpha-mannosidase II, domain 4"/>
    <property type="match status" value="1"/>
</dbReference>
<dbReference type="GO" id="GO:0004559">
    <property type="term" value="F:alpha-mannosidase activity"/>
    <property type="evidence" value="ECO:0007669"/>
    <property type="project" value="InterPro"/>
</dbReference>
<evidence type="ECO:0000313" key="7">
    <source>
        <dbReference type="Proteomes" id="UP000177870"/>
    </source>
</evidence>
<dbReference type="Proteomes" id="UP000177870">
    <property type="component" value="Chromosome"/>
</dbReference>
<evidence type="ECO:0000256" key="1">
    <source>
        <dbReference type="ARBA" id="ARBA00009792"/>
    </source>
</evidence>
<dbReference type="EMBL" id="CP017599">
    <property type="protein sequence ID" value="AOX01192.1"/>
    <property type="molecule type" value="Genomic_DNA"/>
</dbReference>
<dbReference type="STRING" id="1458985.BJP34_18660"/>
<comment type="similarity">
    <text evidence="1">Belongs to the glycosyl hydrolase 38 family.</text>
</comment>
<keyword evidence="4" id="KW-0326">Glycosidase</keyword>
<feature type="domain" description="Glycoside hydrolase family 38 central" evidence="5">
    <location>
        <begin position="571"/>
        <end position="649"/>
    </location>
</feature>
<dbReference type="OrthoDB" id="9772207at2"/>
<dbReference type="Pfam" id="PF09261">
    <property type="entry name" value="Alpha-mann_mid"/>
    <property type="match status" value="1"/>
</dbReference>
<dbReference type="Gene3D" id="3.20.110.10">
    <property type="entry name" value="Glycoside hydrolase 38, N terminal domain"/>
    <property type="match status" value="1"/>
</dbReference>
<dbReference type="Pfam" id="PF17677">
    <property type="entry name" value="Glyco_hydro38C2"/>
    <property type="match status" value="1"/>
</dbReference>
<evidence type="ECO:0000313" key="6">
    <source>
        <dbReference type="EMBL" id="AOX01192.1"/>
    </source>
</evidence>
<dbReference type="InterPro" id="IPR015341">
    <property type="entry name" value="Glyco_hydro_38_cen"/>
</dbReference>
<name>A0A1D8TU66_9CYAN</name>
<dbReference type="SMART" id="SM00872">
    <property type="entry name" value="Alpha-mann_mid"/>
    <property type="match status" value="1"/>
</dbReference>
<dbReference type="GO" id="GO:0009313">
    <property type="term" value="P:oligosaccharide catabolic process"/>
    <property type="evidence" value="ECO:0007669"/>
    <property type="project" value="TreeGrafter"/>
</dbReference>
<accession>A0A1D8TU66</accession>